<dbReference type="InterPro" id="IPR040605">
    <property type="entry name" value="Glyco_hydro2_dom5"/>
</dbReference>
<dbReference type="GO" id="GO:0005975">
    <property type="term" value="P:carbohydrate metabolic process"/>
    <property type="evidence" value="ECO:0007669"/>
    <property type="project" value="InterPro"/>
</dbReference>
<evidence type="ECO:0000259" key="6">
    <source>
        <dbReference type="Pfam" id="PF16355"/>
    </source>
</evidence>
<evidence type="ECO:0000256" key="1">
    <source>
        <dbReference type="ARBA" id="ARBA00007401"/>
    </source>
</evidence>
<dbReference type="Gene3D" id="2.60.120.260">
    <property type="entry name" value="Galactose-binding domain-like"/>
    <property type="match status" value="1"/>
</dbReference>
<dbReference type="EMBL" id="CP016359">
    <property type="protein sequence ID" value="APU69008.1"/>
    <property type="molecule type" value="Genomic_DNA"/>
</dbReference>
<dbReference type="SUPFAM" id="SSF49303">
    <property type="entry name" value="beta-Galactosidase/glucuronidase domain"/>
    <property type="match status" value="1"/>
</dbReference>
<evidence type="ECO:0000313" key="10">
    <source>
        <dbReference type="Proteomes" id="UP000186230"/>
    </source>
</evidence>
<reference evidence="9 10" key="1">
    <citation type="submission" date="2016-07" db="EMBL/GenBank/DDBJ databases">
        <title>Multi-omics approach to identify versatile polysaccharide utilization systems of a marine flavobacterium Gramella flava.</title>
        <authorList>
            <person name="Tang K."/>
        </authorList>
    </citation>
    <scope>NUCLEOTIDE SEQUENCE [LARGE SCALE GENOMIC DNA]</scope>
    <source>
        <strain evidence="9 10">JLT2011</strain>
    </source>
</reference>
<dbReference type="PANTHER" id="PTHR42732:SF1">
    <property type="entry name" value="BETA-MANNOSIDASE"/>
    <property type="match status" value="1"/>
</dbReference>
<dbReference type="InterPro" id="IPR048229">
    <property type="entry name" value="GalB-like"/>
</dbReference>
<dbReference type="EC" id="3.2.1.23" evidence="9"/>
<dbReference type="PANTHER" id="PTHR42732">
    <property type="entry name" value="BETA-GALACTOSIDASE"/>
    <property type="match status" value="1"/>
</dbReference>
<dbReference type="Gene3D" id="2.60.40.10">
    <property type="entry name" value="Immunoglobulins"/>
    <property type="match status" value="3"/>
</dbReference>
<evidence type="ECO:0000259" key="5">
    <source>
        <dbReference type="Pfam" id="PF02836"/>
    </source>
</evidence>
<dbReference type="InterPro" id="IPR017853">
    <property type="entry name" value="GH"/>
</dbReference>
<evidence type="ECO:0000259" key="7">
    <source>
        <dbReference type="Pfam" id="PF18565"/>
    </source>
</evidence>
<gene>
    <name evidence="9" type="ORF">GRFL_2284</name>
</gene>
<evidence type="ECO:0000313" key="9">
    <source>
        <dbReference type="EMBL" id="APU69008.1"/>
    </source>
</evidence>
<accession>A0A1L7I5Y1</accession>
<dbReference type="NCBIfam" id="NF041463">
    <property type="entry name" value="GalB"/>
    <property type="match status" value="1"/>
</dbReference>
<dbReference type="Proteomes" id="UP000186230">
    <property type="component" value="Chromosome"/>
</dbReference>
<dbReference type="InterPro" id="IPR013783">
    <property type="entry name" value="Ig-like_fold"/>
</dbReference>
<dbReference type="InterPro" id="IPR051913">
    <property type="entry name" value="GH2_Domain-Containing"/>
</dbReference>
<dbReference type="InterPro" id="IPR006102">
    <property type="entry name" value="Ig-like_GH2"/>
</dbReference>
<dbReference type="Pfam" id="PF16355">
    <property type="entry name" value="DUF4982"/>
    <property type="match status" value="1"/>
</dbReference>
<dbReference type="InterPro" id="IPR036156">
    <property type="entry name" value="Beta-gal/glucu_dom_sf"/>
</dbReference>
<dbReference type="PROSITE" id="PS00608">
    <property type="entry name" value="GLYCOSYL_HYDROL_F2_2"/>
    <property type="match status" value="1"/>
</dbReference>
<evidence type="ECO:0000259" key="8">
    <source>
        <dbReference type="Pfam" id="PF22666"/>
    </source>
</evidence>
<feature type="domain" description="Glycoside hydrolase family 2 immunoglobulin-like beta-sandwich" evidence="4">
    <location>
        <begin position="276"/>
        <end position="388"/>
    </location>
</feature>
<protein>
    <submittedName>
        <fullName evidence="9">Beta-galactosidase</fullName>
        <ecNumber evidence="9">3.2.1.23</ecNumber>
    </submittedName>
</protein>
<evidence type="ECO:0000256" key="3">
    <source>
        <dbReference type="ARBA" id="ARBA00023295"/>
    </source>
</evidence>
<dbReference type="InterPro" id="IPR032311">
    <property type="entry name" value="DUF4982"/>
</dbReference>
<dbReference type="KEGG" id="gfl:GRFL_2284"/>
<keyword evidence="10" id="KW-1185">Reference proteome</keyword>
<evidence type="ECO:0000259" key="4">
    <source>
        <dbReference type="Pfam" id="PF00703"/>
    </source>
</evidence>
<dbReference type="RefSeq" id="WP_083644710.1">
    <property type="nucleotide sequence ID" value="NZ_AMRU01000009.1"/>
</dbReference>
<name>A0A1L7I5Y1_9FLAO</name>
<dbReference type="Pfam" id="PF00703">
    <property type="entry name" value="Glyco_hydro_2"/>
    <property type="match status" value="1"/>
</dbReference>
<dbReference type="InterPro" id="IPR023232">
    <property type="entry name" value="Glyco_hydro_2_AS"/>
</dbReference>
<sequence length="914" mass="103077">MSSKFPFDTFRLSGLVILCIFSFLIAEKGTAQNKQADAVRQRISLNKDWKFFKYETNEQTDKLIYEARPAVEDVRDDKPADSKPTEAVTTQASEHQLKAWILPSGNDFLKDSEGKFKRPEGNPGVDFPFVQPGFQDENWEKVNVPHDWAIQGPFMEGWDAEVGGGMGRLPSPGVAWYRKKINLTQTDLKGSIFLDIDGAMSYAMVWLNGKLVGGWPYGYSSWRLDLSPYAREGENQIAIRLDNPNYSSRWYPGGGIYRNVWLVKTNKIHVAHWGSFVRTEEVTSNSAKLKLDIQIENDSEHAENIQVSTQIFEWNDGVAEADPVAEIPVVSRKIEAHSTQEFSETITITKPKLWGPLPQQRPNRYLARTIVRKNSEKVDVYETNFGIRSVEFDATNGLLVNGEKIYIQGVNQHHDLGALGAAFNKSAARRQLLKLREMGVNAIRMAHNPPAPELLQLTDEMGFLVVDEIFDGWQRKKNPHDFHLIFNDWYRQDIRSWIRRDRNHPSIILWSIGNEVGEQYTGEEGAQLAHKLRALAYEEDPTRPTSASMNYAKPDMPFSAEMEVLNLNYQGEGIRNAPAYAHFDGIKTPPLYPDFQQKFPKKAIISSENAAALSSRGTYIFPVSEGISAPVSDTTGGDPIHRYVSSYELYTAPFGSSADKVFKSLDQHPFVAGGFVWSGWDYLGEPTPYYLSRSSYYGIIDLAGFKKDRFYLYQARWRPDFPMAHILPHWNFPERKGELTPVHIFTSGDEAELFLNGKSLGKKKKAEYEYRLRWDSVRYEPGELTVIAYKNGRKWAEDTVRTAGKAVKLIIKPEKESVQFEEEELGFLAVKVLDAKGNPVPTAANLITFSVEGPAEIVATDNGDPTDMTAFPSKSRKAFSGKALVIIRPTGKGKISISATSEGLETTTTQILSQ</sequence>
<dbReference type="Gene3D" id="3.20.20.80">
    <property type="entry name" value="Glycosidases"/>
    <property type="match status" value="1"/>
</dbReference>
<dbReference type="OrthoDB" id="9801077at2"/>
<dbReference type="Pfam" id="PF02836">
    <property type="entry name" value="Glyco_hydro_2_C"/>
    <property type="match status" value="1"/>
</dbReference>
<dbReference type="InterPro" id="IPR054593">
    <property type="entry name" value="Beta-mannosidase-like_N2"/>
</dbReference>
<keyword evidence="2 9" id="KW-0378">Hydrolase</keyword>
<dbReference type="STRING" id="1229726.GRFL_2284"/>
<comment type="similarity">
    <text evidence="1">Belongs to the glycosyl hydrolase 2 family.</text>
</comment>
<dbReference type="InterPro" id="IPR006101">
    <property type="entry name" value="Glyco_hydro_2"/>
</dbReference>
<feature type="domain" description="Glycoside hydrolase family 2 catalytic" evidence="5">
    <location>
        <begin position="397"/>
        <end position="570"/>
    </location>
</feature>
<proteinExistence type="inferred from homology"/>
<dbReference type="SUPFAM" id="SSF51445">
    <property type="entry name" value="(Trans)glycosidases"/>
    <property type="match status" value="1"/>
</dbReference>
<organism evidence="9 10">
    <name type="scientific">Christiangramia flava JLT2011</name>
    <dbReference type="NCBI Taxonomy" id="1229726"/>
    <lineage>
        <taxon>Bacteria</taxon>
        <taxon>Pseudomonadati</taxon>
        <taxon>Bacteroidota</taxon>
        <taxon>Flavobacteriia</taxon>
        <taxon>Flavobacteriales</taxon>
        <taxon>Flavobacteriaceae</taxon>
        <taxon>Christiangramia</taxon>
    </lineage>
</organism>
<feature type="domain" description="Glycoside hydrolase family 2" evidence="7">
    <location>
        <begin position="811"/>
        <end position="909"/>
    </location>
</feature>
<dbReference type="SUPFAM" id="SSF49785">
    <property type="entry name" value="Galactose-binding domain-like"/>
    <property type="match status" value="1"/>
</dbReference>
<dbReference type="PRINTS" id="PR00132">
    <property type="entry name" value="GLHYDRLASE2"/>
</dbReference>
<feature type="domain" description="DUF4982" evidence="6">
    <location>
        <begin position="737"/>
        <end position="796"/>
    </location>
</feature>
<keyword evidence="3 9" id="KW-0326">Glycosidase</keyword>
<evidence type="ECO:0000256" key="2">
    <source>
        <dbReference type="ARBA" id="ARBA00022801"/>
    </source>
</evidence>
<dbReference type="GO" id="GO:0004565">
    <property type="term" value="F:beta-galactosidase activity"/>
    <property type="evidence" value="ECO:0007669"/>
    <property type="project" value="UniProtKB-EC"/>
</dbReference>
<dbReference type="InterPro" id="IPR008979">
    <property type="entry name" value="Galactose-bd-like_sf"/>
</dbReference>
<feature type="domain" description="Beta-mannosidase-like galactose-binding" evidence="8">
    <location>
        <begin position="176"/>
        <end position="245"/>
    </location>
</feature>
<dbReference type="Pfam" id="PF18565">
    <property type="entry name" value="Glyco_hydro2_C5"/>
    <property type="match status" value="1"/>
</dbReference>
<dbReference type="InterPro" id="IPR006103">
    <property type="entry name" value="Glyco_hydro_2_cat"/>
</dbReference>
<dbReference type="Pfam" id="PF22666">
    <property type="entry name" value="Glyco_hydro_2_N2"/>
    <property type="match status" value="1"/>
</dbReference>
<dbReference type="AlphaFoldDB" id="A0A1L7I5Y1"/>